<proteinExistence type="predicted"/>
<dbReference type="Gene3D" id="2.60.40.10">
    <property type="entry name" value="Immunoglobulins"/>
    <property type="match status" value="2"/>
</dbReference>
<reference evidence="3" key="2">
    <citation type="journal article" date="2021" name="PeerJ">
        <title>Extensive microbial diversity within the chicken gut microbiome revealed by metagenomics and culture.</title>
        <authorList>
            <person name="Gilroy R."/>
            <person name="Ravi A."/>
            <person name="Getino M."/>
            <person name="Pursley I."/>
            <person name="Horton D.L."/>
            <person name="Alikhan N.F."/>
            <person name="Baker D."/>
            <person name="Gharbi K."/>
            <person name="Hall N."/>
            <person name="Watson M."/>
            <person name="Adriaenssens E.M."/>
            <person name="Foster-Nyarko E."/>
            <person name="Jarju S."/>
            <person name="Secka A."/>
            <person name="Antonio M."/>
            <person name="Oren A."/>
            <person name="Chaudhuri R.R."/>
            <person name="La Ragione R."/>
            <person name="Hildebrand F."/>
            <person name="Pallen M.J."/>
        </authorList>
    </citation>
    <scope>NUCLEOTIDE SEQUENCE</scope>
    <source>
        <strain evidence="3">11167</strain>
    </source>
</reference>
<dbReference type="InterPro" id="IPR003961">
    <property type="entry name" value="FN3_dom"/>
</dbReference>
<dbReference type="PROSITE" id="PS50853">
    <property type="entry name" value="FN3"/>
    <property type="match status" value="1"/>
</dbReference>
<evidence type="ECO:0000313" key="4">
    <source>
        <dbReference type="Proteomes" id="UP000823633"/>
    </source>
</evidence>
<dbReference type="Gene3D" id="2.60.40.1080">
    <property type="match status" value="1"/>
</dbReference>
<evidence type="ECO:0000259" key="2">
    <source>
        <dbReference type="PROSITE" id="PS50853"/>
    </source>
</evidence>
<gene>
    <name evidence="3" type="ORF">IAC42_07360</name>
</gene>
<accession>A0A9D9E931</accession>
<reference evidence="3" key="1">
    <citation type="submission" date="2020-10" db="EMBL/GenBank/DDBJ databases">
        <authorList>
            <person name="Gilroy R."/>
        </authorList>
    </citation>
    <scope>NUCLEOTIDE SEQUENCE</scope>
    <source>
        <strain evidence="3">11167</strain>
    </source>
</reference>
<dbReference type="InterPro" id="IPR008964">
    <property type="entry name" value="Invasin/intimin_cell_adhesion"/>
</dbReference>
<dbReference type="AlphaFoldDB" id="A0A9D9E931"/>
<dbReference type="PROSITE" id="PS51257">
    <property type="entry name" value="PROKAR_LIPOPROTEIN"/>
    <property type="match status" value="1"/>
</dbReference>
<dbReference type="EMBL" id="JADIMU010000047">
    <property type="protein sequence ID" value="MBO8443562.1"/>
    <property type="molecule type" value="Genomic_DNA"/>
</dbReference>
<name>A0A9D9E931_9SPIR</name>
<dbReference type="Proteomes" id="UP000823633">
    <property type="component" value="Unassembled WGS sequence"/>
</dbReference>
<sequence length="973" mass="105152">MRRRVFPAIVVAIILLLCACSQDDAMRGRTLSIALEGVAQPGARTILPDGYVQPTKFDVTLTAEEGNGETRTYKDLTLSAGSLTLTDVKLGTYTVSIDGKSDDGTTVMKGEGDKPLVVTPTTVSNVTVKMDVISNSGSGTIKVVFDWSAAKDNERLTSYLDSGDGLTFKMYDVATGKELGSTEAIKGSNKTSATLTATIDLGKAEKNEFDVYYKLYSGATLITDKLRRSTAHVYAGNTSVDDEDEIIITDDDVSWGVNVRNAAWSYVKDDSTKIQISWDNVFSRGTQIFDHVVVSWQRQDGTGEKNSATAYFRGAEKNVGDFNFAADSETGSITISNLKSDVPYSVSIQAFQTNGMVSPDTVTDFTIQTKVIVDSITTTQSEFSTTAGESIDINWTVNPPDASITAVEISGTNEAFEVTSKDDSTVNGNAKVKVNKAGVNTLTVKSSDRDSTASATTYTVKAKLTTPTGVKAEKQSDGILVSWNEVNDAAGYSVQKYKNGSVDGEAVLVTNGTSWTDKNVFSSQSYHYTVTAYNEALNQDGFTADSASATTDAVTMPQSVISVDIPSSGSKLEINITAKDGILALYEDSSLTFSAVGEDGTPIEGMEYAWYFNVEEKSFSTSATVEITKAYEKEHFDTEQTSGVQTIKLEITTEDGMTYSGSVNFYNITTPEKSIAITLPEGYSNPDSVVRVASETYDETEGKAKVRQIKLVTKFEPSESTLKNVWYTSSDTGIATVSSDGTVTFTNTKFGTVEITARSASGKTDTVTFDVYGATVASVEEFINAINSIYGAKLAEADDYFYAHPYRDDLYTGWRTSWPEYYLNYDSDDFHFSRLYGVDNYGDSSIDEREISSNAIGDITISTTGNITLAINSSKLTLFLTNCFVSAIGANTKSDGDIEVILPSNQGIAKLHYNNVSFNSGNQESWSGSFTVTFDKSLGYNNEIEAKKSYSVDYKQDAGIDSIHAIVKPGAAS</sequence>
<keyword evidence="1" id="KW-0732">Signal</keyword>
<dbReference type="InterPro" id="IPR036116">
    <property type="entry name" value="FN3_sf"/>
</dbReference>
<dbReference type="InterPro" id="IPR013783">
    <property type="entry name" value="Ig-like_fold"/>
</dbReference>
<organism evidence="3 4">
    <name type="scientific">Candidatus Aphodenecus pullistercoris</name>
    <dbReference type="NCBI Taxonomy" id="2840669"/>
    <lineage>
        <taxon>Bacteria</taxon>
        <taxon>Pseudomonadati</taxon>
        <taxon>Spirochaetota</taxon>
        <taxon>Spirochaetia</taxon>
        <taxon>Spirochaetales</taxon>
        <taxon>Candidatus Aphodenecus</taxon>
    </lineage>
</organism>
<evidence type="ECO:0000313" key="3">
    <source>
        <dbReference type="EMBL" id="MBO8443562.1"/>
    </source>
</evidence>
<dbReference type="SUPFAM" id="SSF49265">
    <property type="entry name" value="Fibronectin type III"/>
    <property type="match status" value="1"/>
</dbReference>
<evidence type="ECO:0000256" key="1">
    <source>
        <dbReference type="SAM" id="SignalP"/>
    </source>
</evidence>
<comment type="caution">
    <text evidence="3">The sequence shown here is derived from an EMBL/GenBank/DDBJ whole genome shotgun (WGS) entry which is preliminary data.</text>
</comment>
<protein>
    <submittedName>
        <fullName evidence="3">Fibronectin type III domain-containing protein</fullName>
    </submittedName>
</protein>
<dbReference type="SMART" id="SM00060">
    <property type="entry name" value="FN3"/>
    <property type="match status" value="2"/>
</dbReference>
<feature type="chain" id="PRO_5038954427" evidence="1">
    <location>
        <begin position="26"/>
        <end position="973"/>
    </location>
</feature>
<dbReference type="SUPFAM" id="SSF49373">
    <property type="entry name" value="Invasin/intimin cell-adhesion fragments"/>
    <property type="match status" value="1"/>
</dbReference>
<feature type="signal peptide" evidence="1">
    <location>
        <begin position="1"/>
        <end position="25"/>
    </location>
</feature>
<feature type="domain" description="Fibronectin type-III" evidence="2">
    <location>
        <begin position="258"/>
        <end position="372"/>
    </location>
</feature>